<feature type="compositionally biased region" description="Pro residues" evidence="5">
    <location>
        <begin position="384"/>
        <end position="393"/>
    </location>
</feature>
<dbReference type="SMART" id="SM01203">
    <property type="entry name" value="DUF3585"/>
    <property type="match status" value="1"/>
</dbReference>
<evidence type="ECO:0000256" key="3">
    <source>
        <dbReference type="ARBA" id="ARBA00023038"/>
    </source>
</evidence>
<dbReference type="Pfam" id="PF12130">
    <property type="entry name" value="bMERB_dom"/>
    <property type="match status" value="1"/>
</dbReference>
<dbReference type="InterPro" id="IPR001781">
    <property type="entry name" value="Znf_LIM"/>
</dbReference>
<dbReference type="Proteomes" id="UP000492821">
    <property type="component" value="Unassembled WGS sequence"/>
</dbReference>
<dbReference type="InterPro" id="IPR050540">
    <property type="entry name" value="F-actin_Monoox_Mical"/>
</dbReference>
<evidence type="ECO:0000313" key="7">
    <source>
        <dbReference type="Proteomes" id="UP000492821"/>
    </source>
</evidence>
<protein>
    <submittedName>
        <fullName evidence="8">LIM zinc-binding domain-containing protein</fullName>
    </submittedName>
</protein>
<dbReference type="SMART" id="SM00132">
    <property type="entry name" value="LIM"/>
    <property type="match status" value="1"/>
</dbReference>
<keyword evidence="3 4" id="KW-0440">LIM domain</keyword>
<organism evidence="7 8">
    <name type="scientific">Panagrellus redivivus</name>
    <name type="common">Microworm</name>
    <dbReference type="NCBI Taxonomy" id="6233"/>
    <lineage>
        <taxon>Eukaryota</taxon>
        <taxon>Metazoa</taxon>
        <taxon>Ecdysozoa</taxon>
        <taxon>Nematoda</taxon>
        <taxon>Chromadorea</taxon>
        <taxon>Rhabditida</taxon>
        <taxon>Tylenchina</taxon>
        <taxon>Panagrolaimomorpha</taxon>
        <taxon>Panagrolaimoidea</taxon>
        <taxon>Panagrolaimidae</taxon>
        <taxon>Panagrellus</taxon>
    </lineage>
</organism>
<reference evidence="8" key="2">
    <citation type="submission" date="2020-10" db="UniProtKB">
        <authorList>
            <consortium name="WormBaseParasite"/>
        </authorList>
    </citation>
    <scope>IDENTIFICATION</scope>
</reference>
<feature type="compositionally biased region" description="Pro residues" evidence="5">
    <location>
        <begin position="247"/>
        <end position="256"/>
    </location>
</feature>
<sequence length="621" mass="69259">MKIKEVQHWAEDVGVSTMPWTNRDWQCVLKLLSKVLADELTHRKNKDENGEITFKISFNALLEIAEDVLGIPQLVSEEDLSIHYPNVYLALLTYMLSMKQSLKGIDPKIIKDSVAPKLLFEAKTSADAPPNCVACGLYAFLVERVVVERQVWHRRCFVCATCNHQLFRGAYRSIADGKYECIEHFAVKILSKYGGSGDSSDSGLASVNGSISGTLKVSPVSNGSGDVSNGVSKLNLNGSNGSVKARVPPPRPPPPCANRVSAIIQKNSETPPKENERVSMPEITLKSIDEAKLKIEVETKPIPLPRTKVAPSPSVSKKLDIEKYPDYLNPFGDEEEEDDDTSSEDDYNNSLNPFGDDDEDEEPAPSKPQPSPQPSVASLERPKTTPPPPPKPPRASLTPTGANGGLLTPTGSADLPSPLSRIITLPRAKKTYRAPPPPIPVKRKIEFTEDKHYETLEAVVDELKRVTAEHERLETLGRGIEKELLLTLEKDSTIEWKKNKNVEEWIGLVEQKCSTIRREAVLIHVWLERYLNEIHADCEYQLRCVLEKCEGKERLQEDINREAELLEVLVDIMGLKNGMIENGVDPNSFLDSQMPHVAKSKSDSSKMKKMKIRLKKLKKKL</sequence>
<dbReference type="PROSITE" id="PS00478">
    <property type="entry name" value="LIM_DOMAIN_1"/>
    <property type="match status" value="1"/>
</dbReference>
<keyword evidence="2 4" id="KW-0862">Zinc</keyword>
<proteinExistence type="predicted"/>
<accession>A0A7E4VCG5</accession>
<dbReference type="InterPro" id="IPR022735">
    <property type="entry name" value="bMERB_dom"/>
</dbReference>
<dbReference type="PANTHER" id="PTHR23167:SF46">
    <property type="entry name" value="EPS15 HOMOLOGY DOMAIN CONTAINING PROTEIN-BINDING PROTEIN 1, ISOFORM F"/>
    <property type="match status" value="1"/>
</dbReference>
<feature type="region of interest" description="Disordered" evidence="5">
    <location>
        <begin position="304"/>
        <end position="419"/>
    </location>
</feature>
<keyword evidence="7" id="KW-1185">Reference proteome</keyword>
<evidence type="ECO:0000256" key="2">
    <source>
        <dbReference type="ARBA" id="ARBA00022833"/>
    </source>
</evidence>
<dbReference type="SUPFAM" id="SSF57716">
    <property type="entry name" value="Glucocorticoid receptor-like (DNA-binding domain)"/>
    <property type="match status" value="1"/>
</dbReference>
<dbReference type="AlphaFoldDB" id="A0A7E4VCG5"/>
<name>A0A7E4VCG5_PANRE</name>
<evidence type="ECO:0000256" key="1">
    <source>
        <dbReference type="ARBA" id="ARBA00022723"/>
    </source>
</evidence>
<dbReference type="WBParaSite" id="Pan_g19168.t1">
    <property type="protein sequence ID" value="Pan_g19168.t1"/>
    <property type="gene ID" value="Pan_g19168"/>
</dbReference>
<keyword evidence="1 4" id="KW-0479">Metal-binding</keyword>
<dbReference type="Pfam" id="PF00412">
    <property type="entry name" value="LIM"/>
    <property type="match status" value="1"/>
</dbReference>
<feature type="region of interest" description="Disordered" evidence="5">
    <location>
        <begin position="238"/>
        <end position="259"/>
    </location>
</feature>
<evidence type="ECO:0000256" key="4">
    <source>
        <dbReference type="PROSITE-ProRule" id="PRU00125"/>
    </source>
</evidence>
<dbReference type="Gene3D" id="2.10.110.10">
    <property type="entry name" value="Cysteine Rich Protein"/>
    <property type="match status" value="1"/>
</dbReference>
<dbReference type="PANTHER" id="PTHR23167">
    <property type="entry name" value="CALPONIN HOMOLOGY DOMAIN-CONTAINING PROTEIN DDB_G0272472-RELATED"/>
    <property type="match status" value="1"/>
</dbReference>
<evidence type="ECO:0000259" key="6">
    <source>
        <dbReference type="PROSITE" id="PS50023"/>
    </source>
</evidence>
<dbReference type="GO" id="GO:0046872">
    <property type="term" value="F:metal ion binding"/>
    <property type="evidence" value="ECO:0007669"/>
    <property type="project" value="UniProtKB-KW"/>
</dbReference>
<feature type="compositionally biased region" description="Acidic residues" evidence="5">
    <location>
        <begin position="332"/>
        <end position="347"/>
    </location>
</feature>
<evidence type="ECO:0000256" key="5">
    <source>
        <dbReference type="SAM" id="MobiDB-lite"/>
    </source>
</evidence>
<feature type="domain" description="LIM zinc-binding" evidence="6">
    <location>
        <begin position="130"/>
        <end position="191"/>
    </location>
</feature>
<reference evidence="7" key="1">
    <citation type="journal article" date="2013" name="Genetics">
        <title>The draft genome and transcriptome of Panagrellus redivivus are shaped by the harsh demands of a free-living lifestyle.</title>
        <authorList>
            <person name="Srinivasan J."/>
            <person name="Dillman A.R."/>
            <person name="Macchietto M.G."/>
            <person name="Heikkinen L."/>
            <person name="Lakso M."/>
            <person name="Fracchia K.M."/>
            <person name="Antoshechkin I."/>
            <person name="Mortazavi A."/>
            <person name="Wong G."/>
            <person name="Sternberg P.W."/>
        </authorList>
    </citation>
    <scope>NUCLEOTIDE SEQUENCE [LARGE SCALE GENOMIC DNA]</scope>
    <source>
        <strain evidence="7">MT8872</strain>
    </source>
</reference>
<evidence type="ECO:0000313" key="8">
    <source>
        <dbReference type="WBParaSite" id="Pan_g19168.t1"/>
    </source>
</evidence>
<dbReference type="PROSITE" id="PS50023">
    <property type="entry name" value="LIM_DOMAIN_2"/>
    <property type="match status" value="1"/>
</dbReference>